<keyword evidence="14" id="KW-1185">Reference proteome</keyword>
<keyword evidence="7" id="KW-0805">Transcription regulation</keyword>
<keyword evidence="4" id="KW-0677">Repeat</keyword>
<feature type="domain" description="C2H2-type" evidence="12">
    <location>
        <begin position="76"/>
        <end position="103"/>
    </location>
</feature>
<keyword evidence="8" id="KW-0238">DNA-binding</keyword>
<dbReference type="GO" id="GO:0003677">
    <property type="term" value="F:DNA binding"/>
    <property type="evidence" value="ECO:0007669"/>
    <property type="project" value="UniProtKB-KW"/>
</dbReference>
<dbReference type="Proteomes" id="UP000324222">
    <property type="component" value="Unassembled WGS sequence"/>
</dbReference>
<dbReference type="PANTHER" id="PTHR24394">
    <property type="entry name" value="ZINC FINGER PROTEIN"/>
    <property type="match status" value="1"/>
</dbReference>
<dbReference type="InterPro" id="IPR013087">
    <property type="entry name" value="Znf_C2H2_type"/>
</dbReference>
<dbReference type="AlphaFoldDB" id="A0A5B7F0L2"/>
<evidence type="ECO:0000256" key="8">
    <source>
        <dbReference type="ARBA" id="ARBA00023125"/>
    </source>
</evidence>
<evidence type="ECO:0000256" key="7">
    <source>
        <dbReference type="ARBA" id="ARBA00023015"/>
    </source>
</evidence>
<keyword evidence="5 11" id="KW-0863">Zinc-finger</keyword>
<evidence type="ECO:0000256" key="10">
    <source>
        <dbReference type="ARBA" id="ARBA00023242"/>
    </source>
</evidence>
<evidence type="ECO:0000313" key="14">
    <source>
        <dbReference type="Proteomes" id="UP000324222"/>
    </source>
</evidence>
<organism evidence="13 14">
    <name type="scientific">Portunus trituberculatus</name>
    <name type="common">Swimming crab</name>
    <name type="synonym">Neptunus trituberculatus</name>
    <dbReference type="NCBI Taxonomy" id="210409"/>
    <lineage>
        <taxon>Eukaryota</taxon>
        <taxon>Metazoa</taxon>
        <taxon>Ecdysozoa</taxon>
        <taxon>Arthropoda</taxon>
        <taxon>Crustacea</taxon>
        <taxon>Multicrustacea</taxon>
        <taxon>Malacostraca</taxon>
        <taxon>Eumalacostraca</taxon>
        <taxon>Eucarida</taxon>
        <taxon>Decapoda</taxon>
        <taxon>Pleocyemata</taxon>
        <taxon>Brachyura</taxon>
        <taxon>Eubrachyura</taxon>
        <taxon>Portunoidea</taxon>
        <taxon>Portunidae</taxon>
        <taxon>Portuninae</taxon>
        <taxon>Portunus</taxon>
    </lineage>
</organism>
<dbReference type="GO" id="GO:0000981">
    <property type="term" value="F:DNA-binding transcription factor activity, RNA polymerase II-specific"/>
    <property type="evidence" value="ECO:0007669"/>
    <property type="project" value="TreeGrafter"/>
</dbReference>
<keyword evidence="9" id="KW-0804">Transcription</keyword>
<dbReference type="SMART" id="SM00355">
    <property type="entry name" value="ZnF_C2H2"/>
    <property type="match status" value="3"/>
</dbReference>
<dbReference type="GO" id="GO:0008270">
    <property type="term" value="F:zinc ion binding"/>
    <property type="evidence" value="ECO:0007669"/>
    <property type="project" value="UniProtKB-KW"/>
</dbReference>
<dbReference type="FunFam" id="3.30.160.60:FF:000094">
    <property type="entry name" value="Zinc finger protein 605"/>
    <property type="match status" value="1"/>
</dbReference>
<feature type="domain" description="C2H2-type" evidence="12">
    <location>
        <begin position="53"/>
        <end position="75"/>
    </location>
</feature>
<dbReference type="PROSITE" id="PS00028">
    <property type="entry name" value="ZINC_FINGER_C2H2_1"/>
    <property type="match status" value="2"/>
</dbReference>
<proteinExistence type="inferred from homology"/>
<sequence>MLQVCPCLYPSSLRIRHPSDSSSPLPDAGHALRLQNYCTKRFSASLSIFPSLCGERFAQKSNLNTHTLAHAGVKKFECEVCGKLFSLKHSLTNHALIHTGAKDYQCGVCEKRFTLKRYLSRHMQTHKPEKKE</sequence>
<dbReference type="Pfam" id="PF00096">
    <property type="entry name" value="zf-C2H2"/>
    <property type="match status" value="3"/>
</dbReference>
<dbReference type="GO" id="GO:0005634">
    <property type="term" value="C:nucleus"/>
    <property type="evidence" value="ECO:0007669"/>
    <property type="project" value="UniProtKB-SubCell"/>
</dbReference>
<comment type="caution">
    <text evidence="13">The sequence shown here is derived from an EMBL/GenBank/DDBJ whole genome shotgun (WGS) entry which is preliminary data.</text>
</comment>
<evidence type="ECO:0000313" key="13">
    <source>
        <dbReference type="EMBL" id="MPC38633.1"/>
    </source>
</evidence>
<reference evidence="13 14" key="1">
    <citation type="submission" date="2019-05" db="EMBL/GenBank/DDBJ databases">
        <title>Another draft genome of Portunus trituberculatus and its Hox gene families provides insights of decapod evolution.</title>
        <authorList>
            <person name="Jeong J.-H."/>
            <person name="Song I."/>
            <person name="Kim S."/>
            <person name="Choi T."/>
            <person name="Kim D."/>
            <person name="Ryu S."/>
            <person name="Kim W."/>
        </authorList>
    </citation>
    <scope>NUCLEOTIDE SEQUENCE [LARGE SCALE GENOMIC DNA]</scope>
    <source>
        <tissue evidence="13">Muscle</tissue>
    </source>
</reference>
<evidence type="ECO:0000256" key="11">
    <source>
        <dbReference type="PROSITE-ProRule" id="PRU00042"/>
    </source>
</evidence>
<protein>
    <submittedName>
        <fullName evidence="13">Zinc finger protein 567</fullName>
    </submittedName>
</protein>
<evidence type="ECO:0000256" key="9">
    <source>
        <dbReference type="ARBA" id="ARBA00023163"/>
    </source>
</evidence>
<comment type="subcellular location">
    <subcellularLocation>
        <location evidence="1">Nucleus</location>
    </subcellularLocation>
</comment>
<evidence type="ECO:0000256" key="4">
    <source>
        <dbReference type="ARBA" id="ARBA00022737"/>
    </source>
</evidence>
<evidence type="ECO:0000256" key="3">
    <source>
        <dbReference type="ARBA" id="ARBA00022723"/>
    </source>
</evidence>
<name>A0A5B7F0L2_PORTR</name>
<dbReference type="PANTHER" id="PTHR24394:SF44">
    <property type="entry name" value="ZINC FINGER PROTEIN 271-LIKE"/>
    <property type="match status" value="1"/>
</dbReference>
<evidence type="ECO:0000256" key="6">
    <source>
        <dbReference type="ARBA" id="ARBA00022833"/>
    </source>
</evidence>
<keyword evidence="6" id="KW-0862">Zinc</keyword>
<dbReference type="SUPFAM" id="SSF57667">
    <property type="entry name" value="beta-beta-alpha zinc fingers"/>
    <property type="match status" value="2"/>
</dbReference>
<evidence type="ECO:0000256" key="5">
    <source>
        <dbReference type="ARBA" id="ARBA00022771"/>
    </source>
</evidence>
<evidence type="ECO:0000256" key="1">
    <source>
        <dbReference type="ARBA" id="ARBA00004123"/>
    </source>
</evidence>
<keyword evidence="3" id="KW-0479">Metal-binding</keyword>
<evidence type="ECO:0000256" key="2">
    <source>
        <dbReference type="ARBA" id="ARBA00006991"/>
    </source>
</evidence>
<dbReference type="Gene3D" id="3.30.160.60">
    <property type="entry name" value="Classic Zinc Finger"/>
    <property type="match status" value="3"/>
</dbReference>
<evidence type="ECO:0000259" key="12">
    <source>
        <dbReference type="PROSITE" id="PS50157"/>
    </source>
</evidence>
<accession>A0A5B7F0L2</accession>
<dbReference type="EMBL" id="VSRR010004125">
    <property type="protein sequence ID" value="MPC38633.1"/>
    <property type="molecule type" value="Genomic_DNA"/>
</dbReference>
<dbReference type="OrthoDB" id="6077919at2759"/>
<feature type="domain" description="C2H2-type" evidence="12">
    <location>
        <begin position="104"/>
        <end position="131"/>
    </location>
</feature>
<comment type="similarity">
    <text evidence="2">Belongs to the krueppel C2H2-type zinc-finger protein family.</text>
</comment>
<dbReference type="InterPro" id="IPR036236">
    <property type="entry name" value="Znf_C2H2_sf"/>
</dbReference>
<dbReference type="FunFam" id="3.30.160.60:FF:000264">
    <property type="entry name" value="Zinc finger protein 236"/>
    <property type="match status" value="1"/>
</dbReference>
<keyword evidence="10" id="KW-0539">Nucleus</keyword>
<gene>
    <name evidence="13" type="primary">ZNF567</name>
    <name evidence="13" type="ORF">E2C01_032144</name>
</gene>
<dbReference type="PROSITE" id="PS50157">
    <property type="entry name" value="ZINC_FINGER_C2H2_2"/>
    <property type="match status" value="3"/>
</dbReference>